<evidence type="ECO:0000256" key="2">
    <source>
        <dbReference type="ARBA" id="ARBA00012513"/>
    </source>
</evidence>
<reference evidence="13" key="1">
    <citation type="submission" date="2025-08" db="UniProtKB">
        <authorList>
            <consortium name="Ensembl"/>
        </authorList>
    </citation>
    <scope>IDENTIFICATION</scope>
</reference>
<evidence type="ECO:0000256" key="1">
    <source>
        <dbReference type="ARBA" id="ARBA00005505"/>
    </source>
</evidence>
<dbReference type="Gene3D" id="1.10.510.10">
    <property type="entry name" value="Transferase(Phosphotransferase) domain 1"/>
    <property type="match status" value="1"/>
</dbReference>
<accession>A0A9J8CMW7</accession>
<dbReference type="GO" id="GO:0007346">
    <property type="term" value="P:regulation of mitotic cell cycle"/>
    <property type="evidence" value="ECO:0007669"/>
    <property type="project" value="TreeGrafter"/>
</dbReference>
<dbReference type="Ensembl" id="ENSCCRT00000139103.1">
    <property type="protein sequence ID" value="ENSCCRP00000171199.1"/>
    <property type="gene ID" value="ENSCCRG00000053193.1"/>
</dbReference>
<keyword evidence="6" id="KW-0418">Kinase</keyword>
<evidence type="ECO:0000256" key="3">
    <source>
        <dbReference type="ARBA" id="ARBA00022527"/>
    </source>
</evidence>
<proteinExistence type="inferred from homology"/>
<reference evidence="13" key="2">
    <citation type="submission" date="2025-09" db="UniProtKB">
        <authorList>
            <consortium name="Ensembl"/>
        </authorList>
    </citation>
    <scope>IDENTIFICATION</scope>
</reference>
<comment type="similarity">
    <text evidence="1">Belongs to the protein kinase superfamily. CAMK Ser/Thr protein kinase family. PIM subfamily.</text>
</comment>
<comment type="catalytic activity">
    <reaction evidence="9">
        <text>L-seryl-[protein] + ATP = O-phospho-L-seryl-[protein] + ADP + H(+)</text>
        <dbReference type="Rhea" id="RHEA:17989"/>
        <dbReference type="Rhea" id="RHEA-COMP:9863"/>
        <dbReference type="Rhea" id="RHEA-COMP:11604"/>
        <dbReference type="ChEBI" id="CHEBI:15378"/>
        <dbReference type="ChEBI" id="CHEBI:29999"/>
        <dbReference type="ChEBI" id="CHEBI:30616"/>
        <dbReference type="ChEBI" id="CHEBI:83421"/>
        <dbReference type="ChEBI" id="CHEBI:456216"/>
        <dbReference type="EC" id="2.7.11.1"/>
    </reaction>
</comment>
<comment type="catalytic activity">
    <reaction evidence="8">
        <text>L-threonyl-[protein] + ATP = O-phospho-L-threonyl-[protein] + ADP + H(+)</text>
        <dbReference type="Rhea" id="RHEA:46608"/>
        <dbReference type="Rhea" id="RHEA-COMP:11060"/>
        <dbReference type="Rhea" id="RHEA-COMP:11605"/>
        <dbReference type="ChEBI" id="CHEBI:15378"/>
        <dbReference type="ChEBI" id="CHEBI:30013"/>
        <dbReference type="ChEBI" id="CHEBI:30616"/>
        <dbReference type="ChEBI" id="CHEBI:61977"/>
        <dbReference type="ChEBI" id="CHEBI:456216"/>
        <dbReference type="EC" id="2.7.11.1"/>
    </reaction>
</comment>
<dbReference type="InterPro" id="IPR000719">
    <property type="entry name" value="Prot_kinase_dom"/>
</dbReference>
<dbReference type="GO" id="GO:0043066">
    <property type="term" value="P:negative regulation of apoptotic process"/>
    <property type="evidence" value="ECO:0007669"/>
    <property type="project" value="TreeGrafter"/>
</dbReference>
<keyword evidence="5 10" id="KW-0547">Nucleotide-binding</keyword>
<dbReference type="PANTHER" id="PTHR22984:SF11">
    <property type="entry name" value="AURORA KINASE-RELATED"/>
    <property type="match status" value="1"/>
</dbReference>
<dbReference type="PROSITE" id="PS50011">
    <property type="entry name" value="PROTEIN_KINASE_DOM"/>
    <property type="match status" value="1"/>
</dbReference>
<dbReference type="GO" id="GO:0005737">
    <property type="term" value="C:cytoplasm"/>
    <property type="evidence" value="ECO:0007669"/>
    <property type="project" value="TreeGrafter"/>
</dbReference>
<organism evidence="13 14">
    <name type="scientific">Cyprinus carpio carpio</name>
    <dbReference type="NCBI Taxonomy" id="630221"/>
    <lineage>
        <taxon>Eukaryota</taxon>
        <taxon>Metazoa</taxon>
        <taxon>Chordata</taxon>
        <taxon>Craniata</taxon>
        <taxon>Vertebrata</taxon>
        <taxon>Euteleostomi</taxon>
        <taxon>Actinopterygii</taxon>
        <taxon>Neopterygii</taxon>
        <taxon>Teleostei</taxon>
        <taxon>Ostariophysi</taxon>
        <taxon>Cypriniformes</taxon>
        <taxon>Cyprinidae</taxon>
        <taxon>Cyprininae</taxon>
        <taxon>Cyprinus</taxon>
    </lineage>
</organism>
<dbReference type="Gene3D" id="3.30.200.20">
    <property type="entry name" value="Phosphorylase Kinase, domain 1"/>
    <property type="match status" value="1"/>
</dbReference>
<dbReference type="Pfam" id="PF00069">
    <property type="entry name" value="Pkinase"/>
    <property type="match status" value="1"/>
</dbReference>
<feature type="binding site" evidence="10">
    <location>
        <position position="71"/>
    </location>
    <ligand>
        <name>ATP</name>
        <dbReference type="ChEBI" id="CHEBI:30616"/>
    </ligand>
</feature>
<evidence type="ECO:0000256" key="10">
    <source>
        <dbReference type="PROSITE-ProRule" id="PRU10141"/>
    </source>
</evidence>
<evidence type="ECO:0000256" key="5">
    <source>
        <dbReference type="ARBA" id="ARBA00022741"/>
    </source>
</evidence>
<evidence type="ECO:0000256" key="6">
    <source>
        <dbReference type="ARBA" id="ARBA00022777"/>
    </source>
</evidence>
<dbReference type="SUPFAM" id="SSF56112">
    <property type="entry name" value="Protein kinase-like (PK-like)"/>
    <property type="match status" value="1"/>
</dbReference>
<dbReference type="InterPro" id="IPR011009">
    <property type="entry name" value="Kinase-like_dom_sf"/>
</dbReference>
<keyword evidence="3" id="KW-0723">Serine/threonine-protein kinase</keyword>
<dbReference type="GO" id="GO:0004674">
    <property type="term" value="F:protein serine/threonine kinase activity"/>
    <property type="evidence" value="ECO:0007669"/>
    <property type="project" value="UniProtKB-KW"/>
</dbReference>
<sequence length="289" mass="32407">MDPAKSLTPTPDTEHVPGPPGMKTISGSCRIGPSPGLVHLKYHMLGDLGKGSYGFVKLAIHKSDHRKVAIKFAPKPETEDTGYLPGYLYSGNSEVDLMNMMKEPHSPHIIELLEWFEDQDNVILVMEYPEPCETLYCFIKHNSGRLEHSAVRMIIVQIVQAAKDCIDHGVCHGDIHSGNILVNTASLNIKLIDFGCGLRIGEEYPNTEMTISLRTALKITIQSVGHVLREVVNLAHTSVPEEFQELISWCEHYERQLRPRDILMHPWLRKHSVSDTEEGKTAQAQSRGQ</sequence>
<dbReference type="OMA" id="EYPNTEM"/>
<dbReference type="AlphaFoldDB" id="A0A9J8CMW7"/>
<dbReference type="EC" id="2.7.11.1" evidence="2"/>
<evidence type="ECO:0000259" key="12">
    <source>
        <dbReference type="PROSITE" id="PS50011"/>
    </source>
</evidence>
<name>A0A9J8CMW7_CYPCA</name>
<keyword evidence="7 10" id="KW-0067">ATP-binding</keyword>
<dbReference type="PANTHER" id="PTHR22984">
    <property type="entry name" value="SERINE/THREONINE-PROTEIN KINASE PIM"/>
    <property type="match status" value="1"/>
</dbReference>
<evidence type="ECO:0000313" key="13">
    <source>
        <dbReference type="Ensembl" id="ENSCCRP00000171199.1"/>
    </source>
</evidence>
<evidence type="ECO:0000256" key="8">
    <source>
        <dbReference type="ARBA" id="ARBA00047899"/>
    </source>
</evidence>
<dbReference type="InterPro" id="IPR017441">
    <property type="entry name" value="Protein_kinase_ATP_BS"/>
</dbReference>
<feature type="region of interest" description="Disordered" evidence="11">
    <location>
        <begin position="1"/>
        <end position="24"/>
    </location>
</feature>
<keyword evidence="14" id="KW-1185">Reference proteome</keyword>
<dbReference type="PROSITE" id="PS00107">
    <property type="entry name" value="PROTEIN_KINASE_ATP"/>
    <property type="match status" value="1"/>
</dbReference>
<evidence type="ECO:0000256" key="11">
    <source>
        <dbReference type="SAM" id="MobiDB-lite"/>
    </source>
</evidence>
<evidence type="ECO:0000256" key="9">
    <source>
        <dbReference type="ARBA" id="ARBA00048679"/>
    </source>
</evidence>
<protein>
    <recommendedName>
        <fullName evidence="2">non-specific serine/threonine protein kinase</fullName>
        <ecNumber evidence="2">2.7.11.1</ecNumber>
    </recommendedName>
</protein>
<evidence type="ECO:0000256" key="4">
    <source>
        <dbReference type="ARBA" id="ARBA00022679"/>
    </source>
</evidence>
<feature type="domain" description="Protein kinase" evidence="12">
    <location>
        <begin position="42"/>
        <end position="289"/>
    </location>
</feature>
<dbReference type="InterPro" id="IPR051138">
    <property type="entry name" value="PIM_Ser/Thr_kinase"/>
</dbReference>
<dbReference type="GO" id="GO:0005524">
    <property type="term" value="F:ATP binding"/>
    <property type="evidence" value="ECO:0007669"/>
    <property type="project" value="UniProtKB-UniRule"/>
</dbReference>
<keyword evidence="4" id="KW-0808">Transferase</keyword>
<dbReference type="Proteomes" id="UP001108240">
    <property type="component" value="Unplaced"/>
</dbReference>
<dbReference type="GeneTree" id="ENSGT00950000182996"/>
<evidence type="ECO:0000313" key="14">
    <source>
        <dbReference type="Proteomes" id="UP001108240"/>
    </source>
</evidence>
<evidence type="ECO:0000256" key="7">
    <source>
        <dbReference type="ARBA" id="ARBA00022840"/>
    </source>
</evidence>